<dbReference type="PANTHER" id="PTHR30250:SF11">
    <property type="entry name" value="O-ANTIGEN TRANSPORTER-RELATED"/>
    <property type="match status" value="1"/>
</dbReference>
<evidence type="ECO:0000256" key="6">
    <source>
        <dbReference type="SAM" id="Phobius"/>
    </source>
</evidence>
<dbReference type="Proteomes" id="UP000648535">
    <property type="component" value="Unassembled WGS sequence"/>
</dbReference>
<evidence type="ECO:0000256" key="2">
    <source>
        <dbReference type="ARBA" id="ARBA00022475"/>
    </source>
</evidence>
<dbReference type="EMBL" id="BMOI01000008">
    <property type="protein sequence ID" value="GGL02322.1"/>
    <property type="molecule type" value="Genomic_DNA"/>
</dbReference>
<evidence type="ECO:0000256" key="5">
    <source>
        <dbReference type="ARBA" id="ARBA00023136"/>
    </source>
</evidence>
<dbReference type="AlphaFoldDB" id="A0A8H9G8Y1"/>
<keyword evidence="5 6" id="KW-0472">Membrane</keyword>
<evidence type="ECO:0000313" key="7">
    <source>
        <dbReference type="EMBL" id="GGL02322.1"/>
    </source>
</evidence>
<dbReference type="GO" id="GO:0005886">
    <property type="term" value="C:plasma membrane"/>
    <property type="evidence" value="ECO:0007669"/>
    <property type="project" value="UniProtKB-SubCell"/>
</dbReference>
<feature type="transmembrane region" description="Helical" evidence="6">
    <location>
        <begin position="114"/>
        <end position="140"/>
    </location>
</feature>
<evidence type="ECO:0008006" key="9">
    <source>
        <dbReference type="Google" id="ProtNLM"/>
    </source>
</evidence>
<organism evidence="7 8">
    <name type="scientific">Curtobacterium luteum</name>
    <dbReference type="NCBI Taxonomy" id="33881"/>
    <lineage>
        <taxon>Bacteria</taxon>
        <taxon>Bacillati</taxon>
        <taxon>Actinomycetota</taxon>
        <taxon>Actinomycetes</taxon>
        <taxon>Micrococcales</taxon>
        <taxon>Microbacteriaceae</taxon>
        <taxon>Curtobacterium</taxon>
    </lineage>
</organism>
<feature type="transmembrane region" description="Helical" evidence="6">
    <location>
        <begin position="152"/>
        <end position="171"/>
    </location>
</feature>
<evidence type="ECO:0000256" key="4">
    <source>
        <dbReference type="ARBA" id="ARBA00022989"/>
    </source>
</evidence>
<protein>
    <recommendedName>
        <fullName evidence="9">Polysaccharide biosynthesis protein C-terminal domain-containing protein</fullName>
    </recommendedName>
</protein>
<dbReference type="InterPro" id="IPR050833">
    <property type="entry name" value="Poly_Biosynth_Transport"/>
</dbReference>
<feature type="transmembrane region" description="Helical" evidence="6">
    <location>
        <begin position="294"/>
        <end position="315"/>
    </location>
</feature>
<keyword evidence="2" id="KW-1003">Cell membrane</keyword>
<feature type="transmembrane region" description="Helical" evidence="6">
    <location>
        <begin position="321"/>
        <end position="344"/>
    </location>
</feature>
<feature type="transmembrane region" description="Helical" evidence="6">
    <location>
        <begin position="88"/>
        <end position="108"/>
    </location>
</feature>
<feature type="transmembrane region" description="Helical" evidence="6">
    <location>
        <begin position="44"/>
        <end position="67"/>
    </location>
</feature>
<accession>A0A8H9G8Y1</accession>
<sequence>MTGGHQNRVGNILAALVGNAFPPLASIATAPILALALGVDGRGAVASATAPLFLAVALATFGVPASVTRTIARQPWLTSAFVRRAAGVLVLAGAAVTGALVACAPFFGGGDDTLVPLVGTAAVALVPTLLTTLLQAVASGRHRWRLVTVERAITAGVRLGALLALAVIGALDVPSAVVVLALAPVVGAVAYLGLLRVRPVERPDGATDARTREVVSFGARVWFGSVAGVLLTRLDQALITPLSGPAELGLYVVAVNVADLPLVISNAVRDVSFAADAAEADDRRMLAASRISSALSLLVSAVLAATVSWWVPVVFGPEFAAALPACLVLLLATAVGGQGALAGVTLSARGAPGRRSWSLVVAASVNTTLVVLLVPVLGAVGAAIGTLVGSFVSSSLNVLQVWQRHGIPPRSFYGLRASDLRACGRVVRRMRGRPSM</sequence>
<comment type="caution">
    <text evidence="7">The sequence shown here is derived from an EMBL/GenBank/DDBJ whole genome shotgun (WGS) entry which is preliminary data.</text>
</comment>
<keyword evidence="3 6" id="KW-0812">Transmembrane</keyword>
<comment type="subcellular location">
    <subcellularLocation>
        <location evidence="1">Cell membrane</location>
        <topology evidence="1">Multi-pass membrane protein</topology>
    </subcellularLocation>
</comment>
<dbReference type="PANTHER" id="PTHR30250">
    <property type="entry name" value="PST FAMILY PREDICTED COLANIC ACID TRANSPORTER"/>
    <property type="match status" value="1"/>
</dbReference>
<feature type="transmembrane region" description="Helical" evidence="6">
    <location>
        <begin position="177"/>
        <end position="195"/>
    </location>
</feature>
<evidence type="ECO:0000256" key="3">
    <source>
        <dbReference type="ARBA" id="ARBA00022692"/>
    </source>
</evidence>
<reference evidence="7" key="2">
    <citation type="submission" date="2020-09" db="EMBL/GenBank/DDBJ databases">
        <authorList>
            <person name="Sun Q."/>
            <person name="Ohkuma M."/>
        </authorList>
    </citation>
    <scope>NUCLEOTIDE SEQUENCE</scope>
    <source>
        <strain evidence="7">JCM 1480</strain>
    </source>
</reference>
<evidence type="ECO:0000313" key="8">
    <source>
        <dbReference type="Proteomes" id="UP000648535"/>
    </source>
</evidence>
<dbReference type="InterPro" id="IPR002797">
    <property type="entry name" value="Polysacc_synth"/>
</dbReference>
<name>A0A8H9G8Y1_9MICO</name>
<feature type="transmembrane region" description="Helical" evidence="6">
    <location>
        <begin position="12"/>
        <end position="38"/>
    </location>
</feature>
<gene>
    <name evidence="7" type="ORF">GCM10009769_20490</name>
</gene>
<keyword evidence="4 6" id="KW-1133">Transmembrane helix</keyword>
<dbReference type="RefSeq" id="WP_022903963.1">
    <property type="nucleotide sequence ID" value="NZ_BMOI01000008.1"/>
</dbReference>
<dbReference type="Pfam" id="PF01943">
    <property type="entry name" value="Polysacc_synt"/>
    <property type="match status" value="1"/>
</dbReference>
<reference evidence="7" key="1">
    <citation type="journal article" date="2014" name="Int. J. Syst. Evol. Microbiol.">
        <title>Complete genome sequence of Corynebacterium casei LMG S-19264T (=DSM 44701T), isolated from a smear-ripened cheese.</title>
        <authorList>
            <consortium name="US DOE Joint Genome Institute (JGI-PGF)"/>
            <person name="Walter F."/>
            <person name="Albersmeier A."/>
            <person name="Kalinowski J."/>
            <person name="Ruckert C."/>
        </authorList>
    </citation>
    <scope>NUCLEOTIDE SEQUENCE</scope>
    <source>
        <strain evidence="7">JCM 1480</strain>
    </source>
</reference>
<evidence type="ECO:0000256" key="1">
    <source>
        <dbReference type="ARBA" id="ARBA00004651"/>
    </source>
</evidence>
<proteinExistence type="predicted"/>